<proteinExistence type="predicted"/>
<dbReference type="RefSeq" id="WP_006669990.1">
    <property type="nucleotide sequence ID" value="NZ_BIMW01000013.1"/>
</dbReference>
<protein>
    <submittedName>
        <fullName evidence="1">Uncharacterized protein</fullName>
    </submittedName>
</protein>
<reference evidence="1 2" key="1">
    <citation type="journal article" date="2019" name="J Genomics">
        <title>The Draft Genome of a Hydrogen-producing Cyanobacterium, Arthrospira platensis NIES-46.</title>
        <authorList>
            <person name="Suzuki S."/>
            <person name="Yamaguchi H."/>
            <person name="Kawachi M."/>
        </authorList>
    </citation>
    <scope>NUCLEOTIDE SEQUENCE [LARGE SCALE GENOMIC DNA]</scope>
    <source>
        <strain evidence="1 2">NIES-46</strain>
    </source>
</reference>
<keyword evidence="2" id="KW-1185">Reference proteome</keyword>
<dbReference type="Proteomes" id="UP000326169">
    <property type="component" value="Unassembled WGS sequence"/>
</dbReference>
<evidence type="ECO:0000313" key="2">
    <source>
        <dbReference type="Proteomes" id="UP000326169"/>
    </source>
</evidence>
<comment type="caution">
    <text evidence="1">The sequence shown here is derived from an EMBL/GenBank/DDBJ whole genome shotgun (WGS) entry which is preliminary data.</text>
</comment>
<sequence>MITIKDWRLAENYVGIDSHPGNCLQLKSCLGGIGLVPVDDSSGFAIALLVSLTGDYQLDP</sequence>
<evidence type="ECO:0000313" key="1">
    <source>
        <dbReference type="EMBL" id="GCE92371.1"/>
    </source>
</evidence>
<name>A0A5M3T3A9_LIMPL</name>
<organism evidence="1 2">
    <name type="scientific">Limnospira platensis NIES-46</name>
    <dbReference type="NCBI Taxonomy" id="1236695"/>
    <lineage>
        <taxon>Bacteria</taxon>
        <taxon>Bacillati</taxon>
        <taxon>Cyanobacteriota</taxon>
        <taxon>Cyanophyceae</taxon>
        <taxon>Oscillatoriophycideae</taxon>
        <taxon>Oscillatoriales</taxon>
        <taxon>Sirenicapillariaceae</taxon>
        <taxon>Limnospira</taxon>
    </lineage>
</organism>
<dbReference type="EMBL" id="BIMW01000013">
    <property type="protein sequence ID" value="GCE92371.1"/>
    <property type="molecule type" value="Genomic_DNA"/>
</dbReference>
<gene>
    <name evidence="1" type="ORF">NIES46_04100</name>
</gene>
<accession>A0A5M3T3A9</accession>
<dbReference type="GeneID" id="301681380"/>